<evidence type="ECO:0000256" key="3">
    <source>
        <dbReference type="ARBA" id="ARBA00022989"/>
    </source>
</evidence>
<evidence type="ECO:0000256" key="4">
    <source>
        <dbReference type="ARBA" id="ARBA00023136"/>
    </source>
</evidence>
<feature type="region of interest" description="Disordered" evidence="5">
    <location>
        <begin position="660"/>
        <end position="691"/>
    </location>
</feature>
<feature type="transmembrane region" description="Helical" evidence="6">
    <location>
        <begin position="82"/>
        <end position="101"/>
    </location>
</feature>
<reference evidence="8 10" key="1">
    <citation type="journal article" date="2010" name="BMC Genomics">
        <title>Combination of measures distinguishes pre-miRNAs from other stem-loops in the genome of the newly sequenced Anopheles darlingi.</title>
        <authorList>
            <person name="Mendes N.D."/>
            <person name="Freitas A.T."/>
            <person name="Vasconcelos A.T."/>
            <person name="Sagot M.F."/>
        </authorList>
    </citation>
    <scope>NUCLEOTIDE SEQUENCE</scope>
</reference>
<feature type="transmembrane region" description="Helical" evidence="6">
    <location>
        <begin position="24"/>
        <end position="43"/>
    </location>
</feature>
<dbReference type="PANTHER" id="PTHR11040:SF169">
    <property type="entry name" value="FI24038P1"/>
    <property type="match status" value="1"/>
</dbReference>
<dbReference type="VEuPathDB" id="VectorBase:ADAC008406"/>
<accession>W5JAW3</accession>
<reference evidence="8" key="2">
    <citation type="submission" date="2010-05" db="EMBL/GenBank/DDBJ databases">
        <authorList>
            <person name="Almeida L.G."/>
            <person name="Nicolas M.F."/>
            <person name="Souza R.C."/>
            <person name="Vasconcelos A.T.R."/>
        </authorList>
    </citation>
    <scope>NUCLEOTIDE SEQUENCE</scope>
</reference>
<dbReference type="CDD" id="cd00037">
    <property type="entry name" value="CLECT"/>
    <property type="match status" value="1"/>
</dbReference>
<evidence type="ECO:0000256" key="2">
    <source>
        <dbReference type="ARBA" id="ARBA00022692"/>
    </source>
</evidence>
<feature type="compositionally biased region" description="Polar residues" evidence="5">
    <location>
        <begin position="180"/>
        <end position="193"/>
    </location>
</feature>
<evidence type="ECO:0000259" key="7">
    <source>
        <dbReference type="PROSITE" id="PS50041"/>
    </source>
</evidence>
<sequence length="815" mass="88680">MELATVMPDPAVDPAGITRNEAKLLAIVALGAGSFVCGVLPLCCSQRNRERYPRLLSFLLCFGAGVLLATAIVHMLPEIRSALQQYAEIVFCGGFFLMYTIDEVMVLCGVGEHNHEGESSAEQAVAVRRRNSLDAESDAASTTSGGRGYGSNAETESLLKFQSRSISETQLPRDSEPSIGPSNSNRCAAPRGSTQASNEVHLTGVFGLLLALSLHSLLEGLAIGVQNSPTKVLLLLGAVSAHKFVVGFALGVELCTHGSRHRCSHVLQVLTFSLGSVAGIGMGMGLDGLNEALTDVVMPILQGLAGGTLLYVTVSEVLPRERRKRSRISAGIGPLQLIAVLLGFSLMSALSLLLTDDVSIVEGIYVIENGGKKSFIRLGAHHWTDGPEEGGPWSSVLEEYTFRLDSTNASAPRESRVMQAVPKYIPTSSFYINKRIGEVPLEMDGGSSGGGMSLQQQQHQQHHVLHGHRLQSAPPVGKVIATASGGSLFGDNQLGGSGGGGGATFTPMRQTYGGASPAELLSSPREVSETDLYLLGAIEKLVYRVDYMENRLRRAEQIIYFLMAGNNQKHEPCPQNFTQVHDRCYHFDIERGLNWKSASTMCRSYGAHLAEFETVAEFQDVVAYILNNPVNRGKDFWLGGLNPGLLWIWANSAKPVNPNTNLSSITSTTSKPSQTAKGTTPSSQGTKIVNNASKQPTLEITGNGRCLRLAYNSALYTYGYRGEDCSAQYSYVCELKNKSLDNEISRIAKELKLDDQPSNGNYCNTPNSQELRSVGRVETKWLQKFLYHRTTRRSPHHVHDWRDRNVKNRDEKVYE</sequence>
<keyword evidence="4 6" id="KW-0472">Membrane</keyword>
<evidence type="ECO:0000256" key="6">
    <source>
        <dbReference type="SAM" id="Phobius"/>
    </source>
</evidence>
<feature type="transmembrane region" description="Helical" evidence="6">
    <location>
        <begin position="335"/>
        <end position="354"/>
    </location>
</feature>
<evidence type="ECO:0000313" key="10">
    <source>
        <dbReference type="Proteomes" id="UP000000673"/>
    </source>
</evidence>
<dbReference type="EnsemblMetazoa" id="ADAC008406-RA">
    <property type="protein sequence ID" value="ADAC008406-PA"/>
    <property type="gene ID" value="ADAC008406"/>
</dbReference>
<evidence type="ECO:0000256" key="1">
    <source>
        <dbReference type="ARBA" id="ARBA00004141"/>
    </source>
</evidence>
<dbReference type="STRING" id="43151.W5JAW3"/>
<dbReference type="InterPro" id="IPR003689">
    <property type="entry name" value="ZIP"/>
</dbReference>
<dbReference type="GO" id="GO:0005886">
    <property type="term" value="C:plasma membrane"/>
    <property type="evidence" value="ECO:0007669"/>
    <property type="project" value="TreeGrafter"/>
</dbReference>
<dbReference type="VEuPathDB" id="VectorBase:ADAR2_004155"/>
<dbReference type="GO" id="GO:0005385">
    <property type="term" value="F:zinc ion transmembrane transporter activity"/>
    <property type="evidence" value="ECO:0007669"/>
    <property type="project" value="TreeGrafter"/>
</dbReference>
<feature type="transmembrane region" description="Helical" evidence="6">
    <location>
        <begin position="200"/>
        <end position="226"/>
    </location>
</feature>
<feature type="compositionally biased region" description="Low complexity" evidence="5">
    <location>
        <begin position="660"/>
        <end position="670"/>
    </location>
</feature>
<dbReference type="HOGENOM" id="CLU_346544_0_0_1"/>
<keyword evidence="10" id="KW-1185">Reference proteome</keyword>
<name>W5JAW3_ANODA</name>
<feature type="transmembrane region" description="Helical" evidence="6">
    <location>
        <begin position="55"/>
        <end position="76"/>
    </location>
</feature>
<dbReference type="SUPFAM" id="SSF56436">
    <property type="entry name" value="C-type lectin-like"/>
    <property type="match status" value="1"/>
</dbReference>
<dbReference type="Proteomes" id="UP000000673">
    <property type="component" value="Unassembled WGS sequence"/>
</dbReference>
<dbReference type="Pfam" id="PF00059">
    <property type="entry name" value="Lectin_C"/>
    <property type="match status" value="1"/>
</dbReference>
<reference evidence="9" key="4">
    <citation type="submission" date="2015-06" db="UniProtKB">
        <authorList>
            <consortium name="EnsemblMetazoa"/>
        </authorList>
    </citation>
    <scope>IDENTIFICATION</scope>
</reference>
<dbReference type="PROSITE" id="PS50041">
    <property type="entry name" value="C_TYPE_LECTIN_2"/>
    <property type="match status" value="1"/>
</dbReference>
<feature type="domain" description="C-type lectin" evidence="7">
    <location>
        <begin position="580"/>
        <end position="734"/>
    </location>
</feature>
<evidence type="ECO:0000256" key="5">
    <source>
        <dbReference type="SAM" id="MobiDB-lite"/>
    </source>
</evidence>
<reference evidence="8" key="3">
    <citation type="journal article" date="2013" name="Nucleic Acids Res.">
        <title>The genome of Anopheles darlingi, the main neotropical malaria vector.</title>
        <authorList>
            <person name="Marinotti O."/>
            <person name="Cerqueira G.C."/>
            <person name="de Almeida L.G."/>
            <person name="Ferro M.I."/>
            <person name="Loreto E.L."/>
            <person name="Zaha A."/>
            <person name="Teixeira S.M."/>
            <person name="Wespiser A.R."/>
            <person name="Almeida E Silva A."/>
            <person name="Schlindwein A.D."/>
            <person name="Pacheco A.C."/>
            <person name="Silva A.L."/>
            <person name="Graveley B.R."/>
            <person name="Walenz B.P."/>
            <person name="Lima Bde A."/>
            <person name="Ribeiro C.A."/>
            <person name="Nunes-Silva C.G."/>
            <person name="de Carvalho C.R."/>
            <person name="Soares C.M."/>
            <person name="de Menezes C.B."/>
            <person name="Matiolli C."/>
            <person name="Caffrey D."/>
            <person name="Araujo D.A."/>
            <person name="de Oliveira D.M."/>
            <person name="Golenbock D."/>
            <person name="Grisard E.C."/>
            <person name="Fantinatti-Garboggini F."/>
            <person name="de Carvalho F.M."/>
            <person name="Barcellos F.G."/>
            <person name="Prosdocimi F."/>
            <person name="May G."/>
            <person name="Azevedo Junior G.M."/>
            <person name="Guimaraes G.M."/>
            <person name="Goldman G.H."/>
            <person name="Padilha I.Q."/>
            <person name="Batista Jda S."/>
            <person name="Ferro J.A."/>
            <person name="Ribeiro J.M."/>
            <person name="Fietto J.L."/>
            <person name="Dabbas K.M."/>
            <person name="Cerdeira L."/>
            <person name="Agnez-Lima L.F."/>
            <person name="Brocchi M."/>
            <person name="de Carvalho M.O."/>
            <person name="Teixeira Mde M."/>
            <person name="Diniz Maia Mde M."/>
            <person name="Goldman M.H."/>
            <person name="Cruz Schneider M.P."/>
            <person name="Felipe M.S."/>
            <person name="Hungria M."/>
            <person name="Nicolas M.F."/>
            <person name="Pereira M."/>
            <person name="Montes M.A."/>
            <person name="Cantao M.E."/>
            <person name="Vincentz M."/>
            <person name="Rafael M.S."/>
            <person name="Silverman N."/>
            <person name="Stoco P.H."/>
            <person name="Souza R.C."/>
            <person name="Vicentini R."/>
            <person name="Gazzinelli R.T."/>
            <person name="Neves Rde O."/>
            <person name="Silva R."/>
            <person name="Astolfi-Filho S."/>
            <person name="Maciel T.E."/>
            <person name="Urmenyi T.P."/>
            <person name="Tadei W.P."/>
            <person name="Camargo E.P."/>
            <person name="de Vasconcelos A.T."/>
        </authorList>
    </citation>
    <scope>NUCLEOTIDE SEQUENCE</scope>
</reference>
<feature type="transmembrane region" description="Helical" evidence="6">
    <location>
        <begin position="266"/>
        <end position="284"/>
    </location>
</feature>
<dbReference type="PANTHER" id="PTHR11040">
    <property type="entry name" value="ZINC/IRON TRANSPORTER"/>
    <property type="match status" value="1"/>
</dbReference>
<evidence type="ECO:0000313" key="8">
    <source>
        <dbReference type="EMBL" id="ETN59985.1"/>
    </source>
</evidence>
<dbReference type="InterPro" id="IPR016187">
    <property type="entry name" value="CTDL_fold"/>
</dbReference>
<keyword evidence="3 6" id="KW-1133">Transmembrane helix</keyword>
<protein>
    <recommendedName>
        <fullName evidence="7">C-type lectin domain-containing protein</fullName>
    </recommendedName>
</protein>
<dbReference type="InterPro" id="IPR001304">
    <property type="entry name" value="C-type_lectin-like"/>
</dbReference>
<feature type="transmembrane region" description="Helical" evidence="6">
    <location>
        <begin position="232"/>
        <end position="254"/>
    </location>
</feature>
<dbReference type="eggNOG" id="KOG4297">
    <property type="taxonomic scope" value="Eukaryota"/>
</dbReference>
<dbReference type="EMBL" id="ADMH02002014">
    <property type="protein sequence ID" value="ETN59985.1"/>
    <property type="molecule type" value="Genomic_DNA"/>
</dbReference>
<dbReference type="OMA" id="MYTIDEV"/>
<dbReference type="eggNOG" id="KOG1558">
    <property type="taxonomic scope" value="Eukaryota"/>
</dbReference>
<gene>
    <name evidence="8" type="ORF">AND_008406</name>
</gene>
<evidence type="ECO:0000313" key="9">
    <source>
        <dbReference type="EnsemblMetazoa" id="ADAC008406-PA"/>
    </source>
</evidence>
<dbReference type="VEuPathDB" id="VectorBase:ADAR2_003496"/>
<dbReference type="InterPro" id="IPR016186">
    <property type="entry name" value="C-type_lectin-like/link_sf"/>
</dbReference>
<feature type="transmembrane region" description="Helical" evidence="6">
    <location>
        <begin position="296"/>
        <end position="314"/>
    </location>
</feature>
<dbReference type="AlphaFoldDB" id="W5JAW3"/>
<dbReference type="Gene3D" id="3.10.100.10">
    <property type="entry name" value="Mannose-Binding Protein A, subunit A"/>
    <property type="match status" value="1"/>
</dbReference>
<comment type="subcellular location">
    <subcellularLocation>
        <location evidence="1">Membrane</location>
        <topology evidence="1">Multi-pass membrane protein</topology>
    </subcellularLocation>
</comment>
<dbReference type="SMART" id="SM00034">
    <property type="entry name" value="CLECT"/>
    <property type="match status" value="1"/>
</dbReference>
<organism evidence="8">
    <name type="scientific">Anopheles darlingi</name>
    <name type="common">Mosquito</name>
    <dbReference type="NCBI Taxonomy" id="43151"/>
    <lineage>
        <taxon>Eukaryota</taxon>
        <taxon>Metazoa</taxon>
        <taxon>Ecdysozoa</taxon>
        <taxon>Arthropoda</taxon>
        <taxon>Hexapoda</taxon>
        <taxon>Insecta</taxon>
        <taxon>Pterygota</taxon>
        <taxon>Neoptera</taxon>
        <taxon>Endopterygota</taxon>
        <taxon>Diptera</taxon>
        <taxon>Nematocera</taxon>
        <taxon>Culicoidea</taxon>
        <taxon>Culicidae</taxon>
        <taxon>Anophelinae</taxon>
        <taxon>Anopheles</taxon>
    </lineage>
</organism>
<proteinExistence type="predicted"/>
<feature type="region of interest" description="Disordered" evidence="5">
    <location>
        <begin position="166"/>
        <end position="193"/>
    </location>
</feature>
<dbReference type="Pfam" id="PF02535">
    <property type="entry name" value="Zip"/>
    <property type="match status" value="1"/>
</dbReference>
<feature type="compositionally biased region" description="Polar residues" evidence="5">
    <location>
        <begin position="671"/>
        <end position="691"/>
    </location>
</feature>
<keyword evidence="2 6" id="KW-0812">Transmembrane</keyword>